<reference evidence="2 3" key="1">
    <citation type="submission" date="2016-10" db="EMBL/GenBank/DDBJ databases">
        <authorList>
            <person name="de Groot N.N."/>
        </authorList>
    </citation>
    <scope>NUCLEOTIDE SEQUENCE [LARGE SCALE GENOMIC DNA]</scope>
    <source>
        <strain evidence="2 3">R5</strain>
    </source>
</reference>
<sequence>MKPALLTSCSIAFAVLWTCGMLWSSGTIDLANVIILSACGALAGVAWYYAMRWVFQLMHLARPSDPPANPGAEP</sequence>
<name>A0A1G7FA08_9BRAD</name>
<protein>
    <submittedName>
        <fullName evidence="2">Uncharacterized protein</fullName>
    </submittedName>
</protein>
<keyword evidence="1" id="KW-1133">Transmembrane helix</keyword>
<accession>A0A1G7FA08</accession>
<keyword evidence="1" id="KW-0472">Membrane</keyword>
<keyword evidence="1" id="KW-0812">Transmembrane</keyword>
<evidence type="ECO:0000313" key="3">
    <source>
        <dbReference type="Proteomes" id="UP000199245"/>
    </source>
</evidence>
<feature type="transmembrane region" description="Helical" evidence="1">
    <location>
        <begin position="34"/>
        <end position="55"/>
    </location>
</feature>
<dbReference type="AlphaFoldDB" id="A0A1G7FA08"/>
<proteinExistence type="predicted"/>
<gene>
    <name evidence="2" type="ORF">SAMN05216337_103346</name>
</gene>
<organism evidence="2 3">
    <name type="scientific">Bradyrhizobium brasilense</name>
    <dbReference type="NCBI Taxonomy" id="1419277"/>
    <lineage>
        <taxon>Bacteria</taxon>
        <taxon>Pseudomonadati</taxon>
        <taxon>Pseudomonadota</taxon>
        <taxon>Alphaproteobacteria</taxon>
        <taxon>Hyphomicrobiales</taxon>
        <taxon>Nitrobacteraceae</taxon>
        <taxon>Bradyrhizobium</taxon>
    </lineage>
</organism>
<evidence type="ECO:0000313" key="2">
    <source>
        <dbReference type="EMBL" id="SDE72739.1"/>
    </source>
</evidence>
<evidence type="ECO:0000256" key="1">
    <source>
        <dbReference type="SAM" id="Phobius"/>
    </source>
</evidence>
<dbReference type="Proteomes" id="UP000199245">
    <property type="component" value="Unassembled WGS sequence"/>
</dbReference>
<dbReference type="EMBL" id="FMZW01000033">
    <property type="protein sequence ID" value="SDE72739.1"/>
    <property type="molecule type" value="Genomic_DNA"/>
</dbReference>
<dbReference type="RefSeq" id="WP_092087309.1">
    <property type="nucleotide sequence ID" value="NZ_CP121669.1"/>
</dbReference>